<evidence type="ECO:0000259" key="4">
    <source>
        <dbReference type="PROSITE" id="PS50943"/>
    </source>
</evidence>
<dbReference type="CDD" id="cd02209">
    <property type="entry name" value="cupin_XRE_C"/>
    <property type="match status" value="1"/>
</dbReference>
<dbReference type="SUPFAM" id="SSF47413">
    <property type="entry name" value="lambda repressor-like DNA-binding domains"/>
    <property type="match status" value="1"/>
</dbReference>
<dbReference type="InterPro" id="IPR010982">
    <property type="entry name" value="Lambda_DNA-bd_dom_sf"/>
</dbReference>
<dbReference type="GO" id="GO:0003700">
    <property type="term" value="F:DNA-binding transcription factor activity"/>
    <property type="evidence" value="ECO:0007669"/>
    <property type="project" value="TreeGrafter"/>
</dbReference>
<reference evidence="5 6" key="1">
    <citation type="submission" date="2019-06" db="EMBL/GenBank/DDBJ databases">
        <title>Whole genome shotgun sequence of Brevibacillus parabrevis NBRC 12334.</title>
        <authorList>
            <person name="Hosoyama A."/>
            <person name="Uohara A."/>
            <person name="Ohji S."/>
            <person name="Ichikawa N."/>
        </authorList>
    </citation>
    <scope>NUCLEOTIDE SEQUENCE [LARGE SCALE GENOMIC DNA]</scope>
    <source>
        <strain evidence="5 6">NBRC 12334</strain>
    </source>
</reference>
<feature type="domain" description="HTH cro/C1-type" evidence="4">
    <location>
        <begin position="12"/>
        <end position="66"/>
    </location>
</feature>
<dbReference type="InterPro" id="IPR014710">
    <property type="entry name" value="RmlC-like_jellyroll"/>
</dbReference>
<dbReference type="InterPro" id="IPR050807">
    <property type="entry name" value="TransReg_Diox_bact_type"/>
</dbReference>
<dbReference type="SMART" id="SM00530">
    <property type="entry name" value="HTH_XRE"/>
    <property type="match status" value="1"/>
</dbReference>
<accession>A0A4Y3PTH4</accession>
<dbReference type="PROSITE" id="PS50943">
    <property type="entry name" value="HTH_CROC1"/>
    <property type="match status" value="1"/>
</dbReference>
<gene>
    <name evidence="5" type="ORF">BPA01_42680</name>
</gene>
<dbReference type="InterPro" id="IPR013096">
    <property type="entry name" value="Cupin_2"/>
</dbReference>
<evidence type="ECO:0000313" key="6">
    <source>
        <dbReference type="Proteomes" id="UP000316882"/>
    </source>
</evidence>
<sequence length="185" mass="20477">MESIQTIIGANLETIRKKRGLSLDKVAELTGVSKGMLHQIERGDSQPTVTTLWKMATGLQVSFSSLLKAPDSAVSFVSIADVSPIIEDNGLCRAYLQFPFDPMTKLEMFRIELDPGASYSSTPHNEGVYEYITVSAGEFCLKIKDELFRMSEGDGIRFAGNVPHQYSNEGEKQAVIQVVMYYAEP</sequence>
<dbReference type="EMBL" id="BJMH01000026">
    <property type="protein sequence ID" value="GEB34688.1"/>
    <property type="molecule type" value="Genomic_DNA"/>
</dbReference>
<dbReference type="InterPro" id="IPR011051">
    <property type="entry name" value="RmlC_Cupin_sf"/>
</dbReference>
<evidence type="ECO:0000313" key="5">
    <source>
        <dbReference type="EMBL" id="GEB34688.1"/>
    </source>
</evidence>
<dbReference type="GO" id="GO:0005829">
    <property type="term" value="C:cytosol"/>
    <property type="evidence" value="ECO:0007669"/>
    <property type="project" value="TreeGrafter"/>
</dbReference>
<keyword evidence="1" id="KW-0805">Transcription regulation</keyword>
<organism evidence="5 6">
    <name type="scientific">Brevibacillus parabrevis</name>
    <dbReference type="NCBI Taxonomy" id="54914"/>
    <lineage>
        <taxon>Bacteria</taxon>
        <taxon>Bacillati</taxon>
        <taxon>Bacillota</taxon>
        <taxon>Bacilli</taxon>
        <taxon>Bacillales</taxon>
        <taxon>Paenibacillaceae</taxon>
        <taxon>Brevibacillus</taxon>
    </lineage>
</organism>
<dbReference type="PANTHER" id="PTHR46797:SF23">
    <property type="entry name" value="HTH-TYPE TRANSCRIPTIONAL REGULATOR SUTR"/>
    <property type="match status" value="1"/>
</dbReference>
<name>A0A4Y3PTH4_BREPA</name>
<dbReference type="CDD" id="cd00093">
    <property type="entry name" value="HTH_XRE"/>
    <property type="match status" value="1"/>
</dbReference>
<keyword evidence="3" id="KW-0804">Transcription</keyword>
<proteinExistence type="predicted"/>
<dbReference type="Gene3D" id="1.10.260.40">
    <property type="entry name" value="lambda repressor-like DNA-binding domains"/>
    <property type="match status" value="1"/>
</dbReference>
<keyword evidence="2" id="KW-0238">DNA-binding</keyword>
<keyword evidence="6" id="KW-1185">Reference proteome</keyword>
<dbReference type="Pfam" id="PF07883">
    <property type="entry name" value="Cupin_2"/>
    <property type="match status" value="1"/>
</dbReference>
<evidence type="ECO:0000256" key="1">
    <source>
        <dbReference type="ARBA" id="ARBA00023015"/>
    </source>
</evidence>
<dbReference type="SUPFAM" id="SSF51182">
    <property type="entry name" value="RmlC-like cupins"/>
    <property type="match status" value="1"/>
</dbReference>
<dbReference type="Gene3D" id="2.60.120.10">
    <property type="entry name" value="Jelly Rolls"/>
    <property type="match status" value="1"/>
</dbReference>
<protein>
    <submittedName>
        <fullName evidence="5">Transcriptional regulator</fullName>
    </submittedName>
</protein>
<dbReference type="Proteomes" id="UP000316882">
    <property type="component" value="Unassembled WGS sequence"/>
</dbReference>
<comment type="caution">
    <text evidence="5">The sequence shown here is derived from an EMBL/GenBank/DDBJ whole genome shotgun (WGS) entry which is preliminary data.</text>
</comment>
<dbReference type="AlphaFoldDB" id="A0A4Y3PTH4"/>
<evidence type="ECO:0000256" key="3">
    <source>
        <dbReference type="ARBA" id="ARBA00023163"/>
    </source>
</evidence>
<dbReference type="PANTHER" id="PTHR46797">
    <property type="entry name" value="HTH-TYPE TRANSCRIPTIONAL REGULATOR"/>
    <property type="match status" value="1"/>
</dbReference>
<dbReference type="RefSeq" id="WP_122964903.1">
    <property type="nucleotide sequence ID" value="NZ_BJMH01000026.1"/>
</dbReference>
<evidence type="ECO:0000256" key="2">
    <source>
        <dbReference type="ARBA" id="ARBA00023125"/>
    </source>
</evidence>
<dbReference type="Pfam" id="PF01381">
    <property type="entry name" value="HTH_3"/>
    <property type="match status" value="1"/>
</dbReference>
<dbReference type="InterPro" id="IPR001387">
    <property type="entry name" value="Cro/C1-type_HTH"/>
</dbReference>
<dbReference type="GO" id="GO:0003677">
    <property type="term" value="F:DNA binding"/>
    <property type="evidence" value="ECO:0007669"/>
    <property type="project" value="UniProtKB-KW"/>
</dbReference>